<dbReference type="InterPro" id="IPR035874">
    <property type="entry name" value="IDS"/>
</dbReference>
<name>A0A918QAT9_9BACT</name>
<evidence type="ECO:0000256" key="3">
    <source>
        <dbReference type="ARBA" id="ARBA00022723"/>
    </source>
</evidence>
<dbReference type="RefSeq" id="WP_018476001.1">
    <property type="nucleotide sequence ID" value="NZ_BMWX01000009.1"/>
</dbReference>
<dbReference type="PROSITE" id="PS00523">
    <property type="entry name" value="SULFATASE_1"/>
    <property type="match status" value="1"/>
</dbReference>
<comment type="caution">
    <text evidence="8">The sequence shown here is derived from an EMBL/GenBank/DDBJ whole genome shotgun (WGS) entry which is preliminary data.</text>
</comment>
<dbReference type="Pfam" id="PF00884">
    <property type="entry name" value="Sulfatase"/>
    <property type="match status" value="1"/>
</dbReference>
<dbReference type="EMBL" id="BMWX01000009">
    <property type="protein sequence ID" value="GGZ40132.1"/>
    <property type="molecule type" value="Genomic_DNA"/>
</dbReference>
<dbReference type="GO" id="GO:0046872">
    <property type="term" value="F:metal ion binding"/>
    <property type="evidence" value="ECO:0007669"/>
    <property type="project" value="UniProtKB-KW"/>
</dbReference>
<dbReference type="PANTHER" id="PTHR45953">
    <property type="entry name" value="IDURONATE 2-SULFATASE"/>
    <property type="match status" value="1"/>
</dbReference>
<dbReference type="PANTHER" id="PTHR45953:SF1">
    <property type="entry name" value="IDURONATE 2-SULFATASE"/>
    <property type="match status" value="1"/>
</dbReference>
<protein>
    <submittedName>
        <fullName evidence="8">Iduronate-2-sulfatase</fullName>
    </submittedName>
</protein>
<evidence type="ECO:0000313" key="8">
    <source>
        <dbReference type="EMBL" id="GGZ40132.1"/>
    </source>
</evidence>
<reference evidence="8" key="1">
    <citation type="journal article" date="2014" name="Int. J. Syst. Evol. Microbiol.">
        <title>Complete genome sequence of Corynebacterium casei LMG S-19264T (=DSM 44701T), isolated from a smear-ripened cheese.</title>
        <authorList>
            <consortium name="US DOE Joint Genome Institute (JGI-PGF)"/>
            <person name="Walter F."/>
            <person name="Albersmeier A."/>
            <person name="Kalinowski J."/>
            <person name="Ruckert C."/>
        </authorList>
    </citation>
    <scope>NUCLEOTIDE SEQUENCE</scope>
    <source>
        <strain evidence="8">KCTC 12368</strain>
    </source>
</reference>
<dbReference type="AlphaFoldDB" id="A0A918QAT9"/>
<evidence type="ECO:0000259" key="7">
    <source>
        <dbReference type="Pfam" id="PF00884"/>
    </source>
</evidence>
<dbReference type="GO" id="GO:0004423">
    <property type="term" value="F:iduronate-2-sulfatase activity"/>
    <property type="evidence" value="ECO:0007669"/>
    <property type="project" value="InterPro"/>
</dbReference>
<dbReference type="Gene3D" id="3.40.720.10">
    <property type="entry name" value="Alkaline Phosphatase, subunit A"/>
    <property type="match status" value="1"/>
</dbReference>
<dbReference type="CDD" id="cd16030">
    <property type="entry name" value="iduronate-2-sulfatase"/>
    <property type="match status" value="1"/>
</dbReference>
<organism evidence="8 9">
    <name type="scientific">Echinicola pacifica</name>
    <dbReference type="NCBI Taxonomy" id="346377"/>
    <lineage>
        <taxon>Bacteria</taxon>
        <taxon>Pseudomonadati</taxon>
        <taxon>Bacteroidota</taxon>
        <taxon>Cytophagia</taxon>
        <taxon>Cytophagales</taxon>
        <taxon>Cyclobacteriaceae</taxon>
        <taxon>Echinicola</taxon>
    </lineage>
</organism>
<dbReference type="InterPro" id="IPR000917">
    <property type="entry name" value="Sulfatase_N"/>
</dbReference>
<keyword evidence="6" id="KW-0106">Calcium</keyword>
<sequence length="566" mass="63928">MKIHINATGVEDKKLRTTSLLKEKHLIAPAKPFLIIYLLLYISLAGPLHAQGTQPNILFIAIDDLRPELGAYGSEIAVTPNLDALAAEGILFERAYCQQAICSPSRASVMTGARPETIGVVENYTYFRDLNPDIITLPQHFINNGYEAVNIGKIYHGEYNDPELSWNRRPAKDKMEVKEPQLIGGYALAENQEIFRKYKAEMIARYGDAAKRGLGNGPAFESADVPDNTYEDGYDTELAIATMKDLVATSDKPFFMGLGYYRPHLNWAVPKKYWDLYDRKDIKLSTQTSPPLDGAAMGIHPSFELRVRYGIPKEGPISEDLALSLKHAYLASVSYVDAQIGKVIAALEESGLRDNTIIVIWSDHGWHLGEMGIWGKATNYEIATRVPLIVWSPTMKEKNRGRHTDALVELIDLYPTLSELAGLPIPDHVEGQSFVPLLSEPDLPWKAAAYSQFPTPALREWAANPLSQGMRETYFGPLIQEVEERIKEQQKDKWDRDLFENHLMGYAMRTDRYRMVAWKDRRSPQERPIFVELYDHQNDGSETVNIADTVPGLVEEMLKQLSQDLF</sequence>
<feature type="domain" description="Sulfatase N-terminal" evidence="7">
    <location>
        <begin position="55"/>
        <end position="422"/>
    </location>
</feature>
<dbReference type="GO" id="GO:0005737">
    <property type="term" value="C:cytoplasm"/>
    <property type="evidence" value="ECO:0007669"/>
    <property type="project" value="TreeGrafter"/>
</dbReference>
<evidence type="ECO:0000256" key="4">
    <source>
        <dbReference type="ARBA" id="ARBA00022729"/>
    </source>
</evidence>
<accession>A0A918QAT9</accession>
<evidence type="ECO:0000313" key="9">
    <source>
        <dbReference type="Proteomes" id="UP000619457"/>
    </source>
</evidence>
<evidence type="ECO:0000256" key="5">
    <source>
        <dbReference type="ARBA" id="ARBA00022801"/>
    </source>
</evidence>
<dbReference type="SUPFAM" id="SSF53649">
    <property type="entry name" value="Alkaline phosphatase-like"/>
    <property type="match status" value="1"/>
</dbReference>
<comment type="cofactor">
    <cofactor evidence="1">
        <name>Ca(2+)</name>
        <dbReference type="ChEBI" id="CHEBI:29108"/>
    </cofactor>
</comment>
<keyword evidence="9" id="KW-1185">Reference proteome</keyword>
<evidence type="ECO:0000256" key="6">
    <source>
        <dbReference type="ARBA" id="ARBA00022837"/>
    </source>
</evidence>
<comment type="similarity">
    <text evidence="2">Belongs to the sulfatase family.</text>
</comment>
<dbReference type="InterPro" id="IPR017850">
    <property type="entry name" value="Alkaline_phosphatase_core_sf"/>
</dbReference>
<proteinExistence type="inferred from homology"/>
<reference evidence="8" key="2">
    <citation type="submission" date="2020-09" db="EMBL/GenBank/DDBJ databases">
        <authorList>
            <person name="Sun Q."/>
            <person name="Kim S."/>
        </authorList>
    </citation>
    <scope>NUCLEOTIDE SEQUENCE</scope>
    <source>
        <strain evidence="8">KCTC 12368</strain>
    </source>
</reference>
<dbReference type="Proteomes" id="UP000619457">
    <property type="component" value="Unassembled WGS sequence"/>
</dbReference>
<evidence type="ECO:0000256" key="1">
    <source>
        <dbReference type="ARBA" id="ARBA00001913"/>
    </source>
</evidence>
<gene>
    <name evidence="8" type="ORF">GCM10007049_36930</name>
</gene>
<dbReference type="InterPro" id="IPR024607">
    <property type="entry name" value="Sulfatase_CS"/>
</dbReference>
<keyword evidence="5" id="KW-0378">Hydrolase</keyword>
<evidence type="ECO:0000256" key="2">
    <source>
        <dbReference type="ARBA" id="ARBA00008779"/>
    </source>
</evidence>
<keyword evidence="4" id="KW-0732">Signal</keyword>
<keyword evidence="3" id="KW-0479">Metal-binding</keyword>